<dbReference type="Proteomes" id="UP001178507">
    <property type="component" value="Unassembled WGS sequence"/>
</dbReference>
<dbReference type="PROSITE" id="PS00161">
    <property type="entry name" value="ISOCITRATE_LYASE"/>
    <property type="match status" value="1"/>
</dbReference>
<dbReference type="AlphaFoldDB" id="A0AA36HYT0"/>
<dbReference type="PANTHER" id="PTHR42905">
    <property type="entry name" value="PHOSPHOENOLPYRUVATE CARBOXYLASE"/>
    <property type="match status" value="1"/>
</dbReference>
<dbReference type="InterPro" id="IPR018523">
    <property type="entry name" value="Isocitrate_lyase_ph_CS"/>
</dbReference>
<proteinExistence type="predicted"/>
<gene>
    <name evidence="1" type="ORF">EVOR1521_LOCUS5997</name>
</gene>
<evidence type="ECO:0000313" key="1">
    <source>
        <dbReference type="EMBL" id="CAJ1377107.1"/>
    </source>
</evidence>
<sequence length="306" mass="33397">MAGRSMGTRLRKLMASECVALPGAYNGLVGRMVAQQGFKGSYLSGGALSASSGVPDVGLLSLDQFTSRIKEVVSMSNLPLIADADTGFGEAEMVRKTVEEYCWAGAAGLHMEDQVFPKRCGHLDGKAVVPIDVFVEKLERAAEASRRCSDGEFIVCARTDAAGVPGEGFDRAVERATAYVGAGADMIFPESLRSEEEFRKFAEEMRKLPGPAPNGGPFMLANMTEFGKTPYLTLQQFQALGYHCVIYPVSTLRAAMKGIEECLQTLKEQGTLEPFLDRMQSRKELYELMDYAPLKEWKYPSSTGKP</sequence>
<dbReference type="GO" id="GO:0016833">
    <property type="term" value="F:oxo-acid-lyase activity"/>
    <property type="evidence" value="ECO:0007669"/>
    <property type="project" value="UniProtKB-ARBA"/>
</dbReference>
<dbReference type="Gene3D" id="3.20.20.60">
    <property type="entry name" value="Phosphoenolpyruvate-binding domains"/>
    <property type="match status" value="1"/>
</dbReference>
<evidence type="ECO:0008006" key="3">
    <source>
        <dbReference type="Google" id="ProtNLM"/>
    </source>
</evidence>
<reference evidence="1" key="1">
    <citation type="submission" date="2023-08" db="EMBL/GenBank/DDBJ databases">
        <authorList>
            <person name="Chen Y."/>
            <person name="Shah S."/>
            <person name="Dougan E. K."/>
            <person name="Thang M."/>
            <person name="Chan C."/>
        </authorList>
    </citation>
    <scope>NUCLEOTIDE SEQUENCE</scope>
</reference>
<accession>A0AA36HYT0</accession>
<organism evidence="1 2">
    <name type="scientific">Effrenium voratum</name>
    <dbReference type="NCBI Taxonomy" id="2562239"/>
    <lineage>
        <taxon>Eukaryota</taxon>
        <taxon>Sar</taxon>
        <taxon>Alveolata</taxon>
        <taxon>Dinophyceae</taxon>
        <taxon>Suessiales</taxon>
        <taxon>Symbiodiniaceae</taxon>
        <taxon>Effrenium</taxon>
    </lineage>
</organism>
<dbReference type="PANTHER" id="PTHR42905:SF5">
    <property type="entry name" value="CARBOXYVINYL-CARBOXYPHOSPHONATE PHOSPHORYLMUTASE, CHLOROPLASTIC"/>
    <property type="match status" value="1"/>
</dbReference>
<dbReference type="InterPro" id="IPR040442">
    <property type="entry name" value="Pyrv_kinase-like_dom_sf"/>
</dbReference>
<keyword evidence="2" id="KW-1185">Reference proteome</keyword>
<dbReference type="InterPro" id="IPR039556">
    <property type="entry name" value="ICL/PEPM"/>
</dbReference>
<dbReference type="SUPFAM" id="SSF51621">
    <property type="entry name" value="Phosphoenolpyruvate/pyruvate domain"/>
    <property type="match status" value="1"/>
</dbReference>
<dbReference type="InterPro" id="IPR015813">
    <property type="entry name" value="Pyrv/PenolPyrv_kinase-like_dom"/>
</dbReference>
<protein>
    <recommendedName>
        <fullName evidence="3">Methylisocitrate lyase</fullName>
    </recommendedName>
</protein>
<comment type="caution">
    <text evidence="1">The sequence shown here is derived from an EMBL/GenBank/DDBJ whole genome shotgun (WGS) entry which is preliminary data.</text>
</comment>
<name>A0AA36HYT0_9DINO</name>
<dbReference type="CDD" id="cd00377">
    <property type="entry name" value="ICL_PEPM"/>
    <property type="match status" value="1"/>
</dbReference>
<evidence type="ECO:0000313" key="2">
    <source>
        <dbReference type="Proteomes" id="UP001178507"/>
    </source>
</evidence>
<dbReference type="EMBL" id="CAUJNA010000445">
    <property type="protein sequence ID" value="CAJ1377107.1"/>
    <property type="molecule type" value="Genomic_DNA"/>
</dbReference>
<dbReference type="Pfam" id="PF13714">
    <property type="entry name" value="PEP_mutase"/>
    <property type="match status" value="1"/>
</dbReference>